<keyword evidence="3" id="KW-1185">Reference proteome</keyword>
<dbReference type="Pfam" id="PF18174">
    <property type="entry name" value="HU-CCDC81_bac_1"/>
    <property type="match status" value="1"/>
</dbReference>
<dbReference type="Proteomes" id="UP001597011">
    <property type="component" value="Unassembled WGS sequence"/>
</dbReference>
<dbReference type="EMBL" id="JBHTIB010000002">
    <property type="protein sequence ID" value="MFD0834690.1"/>
    <property type="molecule type" value="Genomic_DNA"/>
</dbReference>
<dbReference type="PROSITE" id="PS51724">
    <property type="entry name" value="SPOR"/>
    <property type="match status" value="1"/>
</dbReference>
<reference evidence="3" key="1">
    <citation type="journal article" date="2019" name="Int. J. Syst. Evol. Microbiol.">
        <title>The Global Catalogue of Microorganisms (GCM) 10K type strain sequencing project: providing services to taxonomists for standard genome sequencing and annotation.</title>
        <authorList>
            <consortium name="The Broad Institute Genomics Platform"/>
            <consortium name="The Broad Institute Genome Sequencing Center for Infectious Disease"/>
            <person name="Wu L."/>
            <person name="Ma J."/>
        </authorList>
    </citation>
    <scope>NUCLEOTIDE SEQUENCE [LARGE SCALE GENOMIC DNA]</scope>
    <source>
        <strain evidence="3">CCUG 60529</strain>
    </source>
</reference>
<dbReference type="Pfam" id="PF05036">
    <property type="entry name" value="SPOR"/>
    <property type="match status" value="1"/>
</dbReference>
<comment type="caution">
    <text evidence="2">The sequence shown here is derived from an EMBL/GenBank/DDBJ whole genome shotgun (WGS) entry which is preliminary data.</text>
</comment>
<dbReference type="SUPFAM" id="SSF110997">
    <property type="entry name" value="Sporulation related repeat"/>
    <property type="match status" value="1"/>
</dbReference>
<dbReference type="Pfam" id="PF18175">
    <property type="entry name" value="HU-CCDC81_bac_2"/>
    <property type="match status" value="1"/>
</dbReference>
<dbReference type="Gene3D" id="3.30.70.1070">
    <property type="entry name" value="Sporulation related repeat"/>
    <property type="match status" value="1"/>
</dbReference>
<evidence type="ECO:0000313" key="2">
    <source>
        <dbReference type="EMBL" id="MFD0834690.1"/>
    </source>
</evidence>
<dbReference type="InterPro" id="IPR040495">
    <property type="entry name" value="HU-CCDC81_bac_1"/>
</dbReference>
<evidence type="ECO:0000313" key="3">
    <source>
        <dbReference type="Proteomes" id="UP001597011"/>
    </source>
</evidence>
<dbReference type="InterPro" id="IPR036680">
    <property type="entry name" value="SPOR-like_sf"/>
</dbReference>
<feature type="domain" description="SPOR" evidence="1">
    <location>
        <begin position="231"/>
        <end position="308"/>
    </location>
</feature>
<organism evidence="2 3">
    <name type="scientific">Mariniflexile aquimaris</name>
    <dbReference type="NCBI Taxonomy" id="881009"/>
    <lineage>
        <taxon>Bacteria</taxon>
        <taxon>Pseudomonadati</taxon>
        <taxon>Bacteroidota</taxon>
        <taxon>Flavobacteriia</taxon>
        <taxon>Flavobacteriales</taxon>
        <taxon>Flavobacteriaceae</taxon>
        <taxon>Mariniflexile</taxon>
    </lineage>
</organism>
<dbReference type="InterPro" id="IPR007730">
    <property type="entry name" value="SPOR-like_dom"/>
</dbReference>
<accession>A0ABW3BNP0</accession>
<evidence type="ECO:0000259" key="1">
    <source>
        <dbReference type="PROSITE" id="PS51724"/>
    </source>
</evidence>
<dbReference type="InterPro" id="IPR041268">
    <property type="entry name" value="HU-CCDC81_bac_2"/>
</dbReference>
<gene>
    <name evidence="2" type="ORF">ACFQ0I_02855</name>
</gene>
<proteinExistence type="predicted"/>
<protein>
    <submittedName>
        <fullName evidence="2">SPOR domain-containing protein</fullName>
    </submittedName>
</protein>
<sequence length="316" mass="35529">MQLETYISDLLYRYECVTIPEFGAFLTQRASATIEDGTNTFYPPKKTVSFNEQIQKNDGLLAHYIADVEKIPFEVANEKIAKRVNTIKSYLTQGETVTFKNIGDIVFNSEGNILFEPNYQLNYLTDSFGLTQFVSPAVSREVYKQNVEAIEKVIPLTITPEKRKSRPYLKYAAVGLIALSLGGLVSSKYYIDQIEQHNQIARKVATQQLDAKIQQATFNLNTLPAITLNVTKQSGNYHVVAGAFRVEDNCAQIIEELKAKGFNARSIGVNKYGLNEVVYGSYETGEEALTVLREVRKTQNEDAWLLVKDLDLVVAE</sequence>
<name>A0ABW3BNP0_9FLAO</name>
<dbReference type="RefSeq" id="WP_379939158.1">
    <property type="nucleotide sequence ID" value="NZ_JBHTIB010000002.1"/>
</dbReference>